<name>A0A3M7R2U4_BRAPC</name>
<gene>
    <name evidence="1" type="ORF">BpHYR1_054528</name>
</gene>
<sequence>MPIKNFSFLIFFLQFSELEIDFRPDLRKSQKTKSIHQVNRVDLKKFSRPSPLPTLREIRFELVNLLVFDFEQMLNLVRQKVQVDSGG</sequence>
<proteinExistence type="predicted"/>
<dbReference type="Proteomes" id="UP000276133">
    <property type="component" value="Unassembled WGS sequence"/>
</dbReference>
<evidence type="ECO:0000313" key="1">
    <source>
        <dbReference type="EMBL" id="RNA17886.1"/>
    </source>
</evidence>
<reference evidence="1 2" key="1">
    <citation type="journal article" date="2018" name="Sci. Rep.">
        <title>Genomic signatures of local adaptation to the degree of environmental predictability in rotifers.</title>
        <authorList>
            <person name="Franch-Gras L."/>
            <person name="Hahn C."/>
            <person name="Garcia-Roger E.M."/>
            <person name="Carmona M.J."/>
            <person name="Serra M."/>
            <person name="Gomez A."/>
        </authorList>
    </citation>
    <scope>NUCLEOTIDE SEQUENCE [LARGE SCALE GENOMIC DNA]</scope>
    <source>
        <strain evidence="1">HYR1</strain>
    </source>
</reference>
<comment type="caution">
    <text evidence="1">The sequence shown here is derived from an EMBL/GenBank/DDBJ whole genome shotgun (WGS) entry which is preliminary data.</text>
</comment>
<dbReference type="AlphaFoldDB" id="A0A3M7R2U4"/>
<accession>A0A3M7R2U4</accession>
<organism evidence="1 2">
    <name type="scientific">Brachionus plicatilis</name>
    <name type="common">Marine rotifer</name>
    <name type="synonym">Brachionus muelleri</name>
    <dbReference type="NCBI Taxonomy" id="10195"/>
    <lineage>
        <taxon>Eukaryota</taxon>
        <taxon>Metazoa</taxon>
        <taxon>Spiralia</taxon>
        <taxon>Gnathifera</taxon>
        <taxon>Rotifera</taxon>
        <taxon>Eurotatoria</taxon>
        <taxon>Monogononta</taxon>
        <taxon>Pseudotrocha</taxon>
        <taxon>Ploima</taxon>
        <taxon>Brachionidae</taxon>
        <taxon>Brachionus</taxon>
    </lineage>
</organism>
<keyword evidence="2" id="KW-1185">Reference proteome</keyword>
<protein>
    <submittedName>
        <fullName evidence="1">Uncharacterized protein</fullName>
    </submittedName>
</protein>
<dbReference type="EMBL" id="REGN01004350">
    <property type="protein sequence ID" value="RNA17886.1"/>
    <property type="molecule type" value="Genomic_DNA"/>
</dbReference>
<evidence type="ECO:0000313" key="2">
    <source>
        <dbReference type="Proteomes" id="UP000276133"/>
    </source>
</evidence>